<name>A0A8S9I6X5_BRACR</name>
<accession>A0A8S9I6X5</accession>
<dbReference type="AlphaFoldDB" id="A0A8S9I6X5"/>
<protein>
    <submittedName>
        <fullName evidence="1">Uncharacterized protein</fullName>
    </submittedName>
</protein>
<evidence type="ECO:0000313" key="1">
    <source>
        <dbReference type="EMBL" id="KAF2565086.1"/>
    </source>
</evidence>
<organism evidence="1">
    <name type="scientific">Brassica cretica</name>
    <name type="common">Mustard</name>
    <dbReference type="NCBI Taxonomy" id="69181"/>
    <lineage>
        <taxon>Eukaryota</taxon>
        <taxon>Viridiplantae</taxon>
        <taxon>Streptophyta</taxon>
        <taxon>Embryophyta</taxon>
        <taxon>Tracheophyta</taxon>
        <taxon>Spermatophyta</taxon>
        <taxon>Magnoliopsida</taxon>
        <taxon>eudicotyledons</taxon>
        <taxon>Gunneridae</taxon>
        <taxon>Pentapetalae</taxon>
        <taxon>rosids</taxon>
        <taxon>malvids</taxon>
        <taxon>Brassicales</taxon>
        <taxon>Brassicaceae</taxon>
        <taxon>Brassiceae</taxon>
        <taxon>Brassica</taxon>
    </lineage>
</organism>
<reference evidence="1" key="1">
    <citation type="submission" date="2019-12" db="EMBL/GenBank/DDBJ databases">
        <title>Genome sequencing and annotation of Brassica cretica.</title>
        <authorList>
            <person name="Studholme D.J."/>
            <person name="Sarris P.F."/>
        </authorList>
    </citation>
    <scope>NUCLEOTIDE SEQUENCE</scope>
    <source>
        <strain evidence="1">PFS-102/07</strain>
        <tissue evidence="1">Leaf</tissue>
    </source>
</reference>
<proteinExistence type="predicted"/>
<comment type="caution">
    <text evidence="1">The sequence shown here is derived from an EMBL/GenBank/DDBJ whole genome shotgun (WGS) entry which is preliminary data.</text>
</comment>
<gene>
    <name evidence="1" type="ORF">F2Q70_00018725</name>
</gene>
<sequence length="50" mass="5505">MVDELSGVKTWLWRTTTEVWRLCRLGAPPKNGVGGSLDSARLGRTALVCF</sequence>
<dbReference type="EMBL" id="QGKY02001250">
    <property type="protein sequence ID" value="KAF2565086.1"/>
    <property type="molecule type" value="Genomic_DNA"/>
</dbReference>